<sequence length="119" mass="12437">MDEALVRRFALSCTAGDLAAVRRTLAEDAIAVTDGGGKVVAPRQPLEGADNVARFVATLLARRPGTDLTAEAVNGHTGLVLRHTGQAVAVISLTIAGAHITAVWIVLNPDKLTHWHSLG</sequence>
<evidence type="ECO:0000313" key="3">
    <source>
        <dbReference type="Proteomes" id="UP000295573"/>
    </source>
</evidence>
<keyword evidence="1" id="KW-1133">Transmembrane helix</keyword>
<accession>A0A4R2IFV5</accession>
<reference evidence="2 3" key="1">
    <citation type="journal article" date="2015" name="Stand. Genomic Sci.">
        <title>Genomic Encyclopedia of Bacterial and Archaeal Type Strains, Phase III: the genomes of soil and plant-associated and newly described type strains.</title>
        <authorList>
            <person name="Whitman W.B."/>
            <person name="Woyke T."/>
            <person name="Klenk H.P."/>
            <person name="Zhou Y."/>
            <person name="Lilburn T.G."/>
            <person name="Beck B.J."/>
            <person name="De Vos P."/>
            <person name="Vandamme P."/>
            <person name="Eisen J.A."/>
            <person name="Garrity G."/>
            <person name="Hugenholtz P."/>
            <person name="Kyrpides N.C."/>
        </authorList>
    </citation>
    <scope>NUCLEOTIDE SEQUENCE [LARGE SCALE GENOMIC DNA]</scope>
    <source>
        <strain evidence="2 3">VKM Ac-2541</strain>
    </source>
</reference>
<dbReference type="InterPro" id="IPR032710">
    <property type="entry name" value="NTF2-like_dom_sf"/>
</dbReference>
<dbReference type="Proteomes" id="UP000295573">
    <property type="component" value="Unassembled WGS sequence"/>
</dbReference>
<dbReference type="InterPro" id="IPR052704">
    <property type="entry name" value="ECF_Sigma-70_Domain"/>
</dbReference>
<proteinExistence type="predicted"/>
<dbReference type="Gene3D" id="3.10.450.50">
    <property type="match status" value="1"/>
</dbReference>
<dbReference type="EMBL" id="SLWR01000012">
    <property type="protein sequence ID" value="TCO43641.1"/>
    <property type="molecule type" value="Genomic_DNA"/>
</dbReference>
<evidence type="ECO:0000256" key="1">
    <source>
        <dbReference type="SAM" id="Phobius"/>
    </source>
</evidence>
<dbReference type="RefSeq" id="WP_132154996.1">
    <property type="nucleotide sequence ID" value="NZ_SLWR01000012.1"/>
</dbReference>
<comment type="caution">
    <text evidence="2">The sequence shown here is derived from an EMBL/GenBank/DDBJ whole genome shotgun (WGS) entry which is preliminary data.</text>
</comment>
<dbReference type="PANTHER" id="PTHR30173">
    <property type="entry name" value="SIGMA 19 FACTOR"/>
    <property type="match status" value="1"/>
</dbReference>
<keyword evidence="1" id="KW-0812">Transmembrane</keyword>
<evidence type="ECO:0000313" key="2">
    <source>
        <dbReference type="EMBL" id="TCO43641.1"/>
    </source>
</evidence>
<protein>
    <recommendedName>
        <fullName evidence="4">RNA polymerase sigma-70 factor (ECF subfamily)</fullName>
    </recommendedName>
</protein>
<organism evidence="2 3">
    <name type="scientific">Kribbella antiqua</name>
    <dbReference type="NCBI Taxonomy" id="2512217"/>
    <lineage>
        <taxon>Bacteria</taxon>
        <taxon>Bacillati</taxon>
        <taxon>Actinomycetota</taxon>
        <taxon>Actinomycetes</taxon>
        <taxon>Propionibacteriales</taxon>
        <taxon>Kribbellaceae</taxon>
        <taxon>Kribbella</taxon>
    </lineage>
</organism>
<keyword evidence="1" id="KW-0472">Membrane</keyword>
<dbReference type="AlphaFoldDB" id="A0A4R2IFV5"/>
<feature type="transmembrane region" description="Helical" evidence="1">
    <location>
        <begin position="87"/>
        <end position="107"/>
    </location>
</feature>
<keyword evidence="3" id="KW-1185">Reference proteome</keyword>
<dbReference type="PANTHER" id="PTHR30173:SF43">
    <property type="entry name" value="ECF RNA POLYMERASE SIGMA FACTOR SIGI-RELATED"/>
    <property type="match status" value="1"/>
</dbReference>
<dbReference type="OrthoDB" id="3298440at2"/>
<dbReference type="SUPFAM" id="SSF54427">
    <property type="entry name" value="NTF2-like"/>
    <property type="match status" value="1"/>
</dbReference>
<name>A0A4R2IFV5_9ACTN</name>
<evidence type="ECO:0008006" key="4">
    <source>
        <dbReference type="Google" id="ProtNLM"/>
    </source>
</evidence>
<dbReference type="GO" id="GO:0016987">
    <property type="term" value="F:sigma factor activity"/>
    <property type="evidence" value="ECO:0007669"/>
    <property type="project" value="TreeGrafter"/>
</dbReference>
<gene>
    <name evidence="2" type="ORF">EV646_112218</name>
</gene>